<evidence type="ECO:0000256" key="3">
    <source>
        <dbReference type="ARBA" id="ARBA00022692"/>
    </source>
</evidence>
<dbReference type="Pfam" id="PF03600">
    <property type="entry name" value="CitMHS"/>
    <property type="match status" value="1"/>
</dbReference>
<keyword evidence="4" id="KW-0677">Repeat</keyword>
<dbReference type="InterPro" id="IPR036721">
    <property type="entry name" value="RCK_C_sf"/>
</dbReference>
<evidence type="ECO:0000256" key="5">
    <source>
        <dbReference type="ARBA" id="ARBA00022989"/>
    </source>
</evidence>
<dbReference type="PANTHER" id="PTHR43652:SF1">
    <property type="entry name" value="RESPONSE REGULATOR"/>
    <property type="match status" value="1"/>
</dbReference>
<organism evidence="9 10">
    <name type="scientific">Autumnicola psychrophila</name>
    <dbReference type="NCBI Taxonomy" id="3075592"/>
    <lineage>
        <taxon>Bacteria</taxon>
        <taxon>Pseudomonadati</taxon>
        <taxon>Bacteroidota</taxon>
        <taxon>Flavobacteriia</taxon>
        <taxon>Flavobacteriales</taxon>
        <taxon>Flavobacteriaceae</taxon>
        <taxon>Autumnicola</taxon>
    </lineage>
</organism>
<feature type="domain" description="RCK C-terminal" evidence="8">
    <location>
        <begin position="317"/>
        <end position="399"/>
    </location>
</feature>
<feature type="transmembrane region" description="Helical" evidence="7">
    <location>
        <begin position="169"/>
        <end position="189"/>
    </location>
</feature>
<evidence type="ECO:0000256" key="6">
    <source>
        <dbReference type="ARBA" id="ARBA00023136"/>
    </source>
</evidence>
<evidence type="ECO:0000256" key="4">
    <source>
        <dbReference type="ARBA" id="ARBA00022737"/>
    </source>
</evidence>
<feature type="transmembrane region" description="Helical" evidence="7">
    <location>
        <begin position="551"/>
        <end position="572"/>
    </location>
</feature>
<evidence type="ECO:0000259" key="8">
    <source>
        <dbReference type="PROSITE" id="PS51202"/>
    </source>
</evidence>
<evidence type="ECO:0000313" key="9">
    <source>
        <dbReference type="EMBL" id="MDT0687408.1"/>
    </source>
</evidence>
<reference evidence="9 10" key="1">
    <citation type="submission" date="2023-09" db="EMBL/GenBank/DDBJ databases">
        <authorList>
            <person name="Rey-Velasco X."/>
        </authorList>
    </citation>
    <scope>NUCLEOTIDE SEQUENCE [LARGE SCALE GENOMIC DNA]</scope>
    <source>
        <strain evidence="9 10">F225</strain>
    </source>
</reference>
<feature type="transmembrane region" description="Helical" evidence="7">
    <location>
        <begin position="48"/>
        <end position="69"/>
    </location>
</feature>
<feature type="transmembrane region" description="Helical" evidence="7">
    <location>
        <begin position="419"/>
        <end position="436"/>
    </location>
</feature>
<sequence length="612" mass="65935">MYILLIILIITLGLFVWDKYPPDVVALMSMLALFLTGILDLTETLSGFSNPTVIMIAALFIIGEGLSRTGWTALAGQKFVAMAAKSNNKLLILITLGSGVLSGFVSNTGAVAALMPMTVSAAWNAGTLPSKLLIPMAYGSNTGGLLTLTGTPPNIVVSNTLIENGFKGFSFFEFSLIGVPLLIVTLLYFRFFGHKLLPSRETSAKPVNIDSEMHKWIEHFSIGNNLYRLRIRSMSQLANTKLKDWNLEDKYNVSIVRLRRRHPKPLKGIPSYVEFPVQDTNLLYHDIITVKGTAEAVDKLILLFNLVIVPTPPDEKGLKEEFINQEVGMAEMLVTPTSRLIGESIGMGSYLQKNNIQLLGANRGSKALTDTKIKVQAGDALLVRGAWENIESLKNMHDNLVIVGSPENMSKDVDVLGPRSYIAMGALIVMILLLVMDIMPGAMAALVCAGLVMVTGCVPITKAYSNISWTSVVMIAAMIPMGIALQKTGIAHLTANALVDSLGQIHPTALLAGFFLVTSLFSQAISNSATAILMAPIALIASTTLDISPAPFLITVAISASTACLSPVATPTNAMVMSAGNYKFVDFFIVGAPLLLLMFLTTILLVPVIWSY</sequence>
<feature type="transmembrane region" description="Helical" evidence="7">
    <location>
        <begin position="442"/>
        <end position="460"/>
    </location>
</feature>
<protein>
    <submittedName>
        <fullName evidence="9">SLC13 family permease</fullName>
    </submittedName>
</protein>
<dbReference type="InterPro" id="IPR006037">
    <property type="entry name" value="RCK_C"/>
</dbReference>
<comment type="subcellular location">
    <subcellularLocation>
        <location evidence="1">Membrane</location>
        <topology evidence="1">Multi-pass membrane protein</topology>
    </subcellularLocation>
</comment>
<dbReference type="SUPFAM" id="SSF116726">
    <property type="entry name" value="TrkA C-terminal domain-like"/>
    <property type="match status" value="2"/>
</dbReference>
<dbReference type="EMBL" id="JAVRHN010000010">
    <property type="protein sequence ID" value="MDT0687408.1"/>
    <property type="molecule type" value="Genomic_DNA"/>
</dbReference>
<keyword evidence="5 7" id="KW-1133">Transmembrane helix</keyword>
<keyword evidence="3 7" id="KW-0812">Transmembrane</keyword>
<evidence type="ECO:0000256" key="2">
    <source>
        <dbReference type="ARBA" id="ARBA00022448"/>
    </source>
</evidence>
<evidence type="ECO:0000256" key="7">
    <source>
        <dbReference type="SAM" id="Phobius"/>
    </source>
</evidence>
<accession>A0ABU3DUL3</accession>
<keyword evidence="2" id="KW-0813">Transport</keyword>
<keyword evidence="10" id="KW-1185">Reference proteome</keyword>
<dbReference type="InterPro" id="IPR004680">
    <property type="entry name" value="Cit_transptr-like_dom"/>
</dbReference>
<feature type="transmembrane region" description="Helical" evidence="7">
    <location>
        <begin position="505"/>
        <end position="522"/>
    </location>
</feature>
<evidence type="ECO:0000256" key="1">
    <source>
        <dbReference type="ARBA" id="ARBA00004141"/>
    </source>
</evidence>
<dbReference type="PANTHER" id="PTHR43652">
    <property type="entry name" value="BASIC AMINO ACID ANTIPORTER YFCC-RELATED"/>
    <property type="match status" value="1"/>
</dbReference>
<dbReference type="RefSeq" id="WP_311500691.1">
    <property type="nucleotide sequence ID" value="NZ_JAVRHN010000010.1"/>
</dbReference>
<dbReference type="Pfam" id="PF02080">
    <property type="entry name" value="TrkA_C"/>
    <property type="match status" value="1"/>
</dbReference>
<dbReference type="InterPro" id="IPR051679">
    <property type="entry name" value="DASS-Related_Transporters"/>
</dbReference>
<gene>
    <name evidence="9" type="ORF">RM541_13635</name>
</gene>
<dbReference type="Proteomes" id="UP001253848">
    <property type="component" value="Unassembled WGS sequence"/>
</dbReference>
<proteinExistence type="predicted"/>
<feature type="transmembrane region" description="Helical" evidence="7">
    <location>
        <begin position="90"/>
        <end position="115"/>
    </location>
</feature>
<name>A0ABU3DUL3_9FLAO</name>
<keyword evidence="6 7" id="KW-0472">Membrane</keyword>
<dbReference type="Gene3D" id="3.30.70.1450">
    <property type="entry name" value="Regulator of K+ conductance, C-terminal domain"/>
    <property type="match status" value="2"/>
</dbReference>
<feature type="transmembrane region" description="Helical" evidence="7">
    <location>
        <begin position="584"/>
        <end position="610"/>
    </location>
</feature>
<comment type="caution">
    <text evidence="9">The sequence shown here is derived from an EMBL/GenBank/DDBJ whole genome shotgun (WGS) entry which is preliminary data.</text>
</comment>
<evidence type="ECO:0000313" key="10">
    <source>
        <dbReference type="Proteomes" id="UP001253848"/>
    </source>
</evidence>
<feature type="transmembrane region" description="Helical" evidence="7">
    <location>
        <begin position="467"/>
        <end position="485"/>
    </location>
</feature>
<dbReference type="PROSITE" id="PS51202">
    <property type="entry name" value="RCK_C"/>
    <property type="match status" value="1"/>
</dbReference>